<sequence>MRYATASSRTVREISGGGNDRKNVAEFDQNFVRDWRLKARRTASNLSHASTVLPENPSPSTQHHQQQQQRPRIPSVEMVPPPSFSSELLSNAYRTRRGAVHKGASFVIAEPLILPSSQLMPQQMIPQHANPGNNLSSSTFSTYATPPEYPSPPSSYGRGSPDTLTDTTQSHDEPRKNKGGHVLPSMLSRSTFSSNLHRSGSGSNTNISYATTTTSGSAGGRDSSSSGVQSQSYSQSQGLSHSHSLKRTPAITISRQKSQWSMPSSSGQAATPHIHRMQTAYSAMPLSSSEYIERYQPGAGMGTSNSTSMGRGPQTTTVTTMPSPATTIRREPSGTIGLKGQVVAKMKRSSSARAEPTMGLVSEETAGGSGGGGGGGGGGDNGNGRGTTKRRSVQAELRRLFGR</sequence>
<feature type="compositionally biased region" description="Polar residues" evidence="1">
    <location>
        <begin position="124"/>
        <end position="144"/>
    </location>
</feature>
<feature type="compositionally biased region" description="Gly residues" evidence="1">
    <location>
        <begin position="367"/>
        <end position="385"/>
    </location>
</feature>
<proteinExistence type="predicted"/>
<evidence type="ECO:0000256" key="1">
    <source>
        <dbReference type="SAM" id="MobiDB-lite"/>
    </source>
</evidence>
<feature type="compositionally biased region" description="Polar residues" evidence="1">
    <location>
        <begin position="187"/>
        <end position="207"/>
    </location>
</feature>
<dbReference type="Proteomes" id="UP001174934">
    <property type="component" value="Unassembled WGS sequence"/>
</dbReference>
<protein>
    <submittedName>
        <fullName evidence="2">Uncharacterized protein</fullName>
    </submittedName>
</protein>
<feature type="region of interest" description="Disordered" evidence="1">
    <location>
        <begin position="124"/>
        <end position="245"/>
    </location>
</feature>
<comment type="caution">
    <text evidence="2">The sequence shown here is derived from an EMBL/GenBank/DDBJ whole genome shotgun (WGS) entry which is preliminary data.</text>
</comment>
<gene>
    <name evidence="2" type="ORF">B0T17DRAFT_534211</name>
</gene>
<organism evidence="2 3">
    <name type="scientific">Bombardia bombarda</name>
    <dbReference type="NCBI Taxonomy" id="252184"/>
    <lineage>
        <taxon>Eukaryota</taxon>
        <taxon>Fungi</taxon>
        <taxon>Dikarya</taxon>
        <taxon>Ascomycota</taxon>
        <taxon>Pezizomycotina</taxon>
        <taxon>Sordariomycetes</taxon>
        <taxon>Sordariomycetidae</taxon>
        <taxon>Sordariales</taxon>
        <taxon>Lasiosphaeriaceae</taxon>
        <taxon>Bombardia</taxon>
    </lineage>
</organism>
<dbReference type="EMBL" id="JAULSR010000004">
    <property type="protein sequence ID" value="KAK0621487.1"/>
    <property type="molecule type" value="Genomic_DNA"/>
</dbReference>
<reference evidence="2" key="1">
    <citation type="submission" date="2023-06" db="EMBL/GenBank/DDBJ databases">
        <title>Genome-scale phylogeny and comparative genomics of the fungal order Sordariales.</title>
        <authorList>
            <consortium name="Lawrence Berkeley National Laboratory"/>
            <person name="Hensen N."/>
            <person name="Bonometti L."/>
            <person name="Westerberg I."/>
            <person name="Brannstrom I.O."/>
            <person name="Guillou S."/>
            <person name="Cros-Aarteil S."/>
            <person name="Calhoun S."/>
            <person name="Haridas S."/>
            <person name="Kuo A."/>
            <person name="Mondo S."/>
            <person name="Pangilinan J."/>
            <person name="Riley R."/>
            <person name="LaButti K."/>
            <person name="Andreopoulos B."/>
            <person name="Lipzen A."/>
            <person name="Chen C."/>
            <person name="Yanf M."/>
            <person name="Daum C."/>
            <person name="Ng V."/>
            <person name="Clum A."/>
            <person name="Steindorff A."/>
            <person name="Ohm R."/>
            <person name="Martin F."/>
            <person name="Silar P."/>
            <person name="Natvig D."/>
            <person name="Lalanne C."/>
            <person name="Gautier V."/>
            <person name="Ament-velasquez S.L."/>
            <person name="Kruys A."/>
            <person name="Hutchinson M.I."/>
            <person name="Powell A.J."/>
            <person name="Barry K."/>
            <person name="Miller A.N."/>
            <person name="Grigoriev I.V."/>
            <person name="Debuchy R."/>
            <person name="Gladieux P."/>
            <person name="Thoren M.H."/>
            <person name="Johannesson H."/>
        </authorList>
    </citation>
    <scope>NUCLEOTIDE SEQUENCE</scope>
    <source>
        <strain evidence="2">SMH3391-2</strain>
    </source>
</reference>
<feature type="region of interest" description="Disordered" evidence="1">
    <location>
        <begin position="348"/>
        <end position="403"/>
    </location>
</feature>
<feature type="region of interest" description="Disordered" evidence="1">
    <location>
        <begin position="302"/>
        <end position="332"/>
    </location>
</feature>
<name>A0AA40C1G9_9PEZI</name>
<dbReference type="AlphaFoldDB" id="A0AA40C1G9"/>
<accession>A0AA40C1G9</accession>
<evidence type="ECO:0000313" key="2">
    <source>
        <dbReference type="EMBL" id="KAK0621487.1"/>
    </source>
</evidence>
<evidence type="ECO:0000313" key="3">
    <source>
        <dbReference type="Proteomes" id="UP001174934"/>
    </source>
</evidence>
<feature type="region of interest" description="Disordered" evidence="1">
    <location>
        <begin position="43"/>
        <end position="79"/>
    </location>
</feature>
<feature type="region of interest" description="Disordered" evidence="1">
    <location>
        <begin position="1"/>
        <end position="23"/>
    </location>
</feature>
<feature type="compositionally biased region" description="Low complexity" evidence="1">
    <location>
        <begin position="208"/>
        <end position="242"/>
    </location>
</feature>
<keyword evidence="3" id="KW-1185">Reference proteome</keyword>
<feature type="compositionally biased region" description="Low complexity" evidence="1">
    <location>
        <begin position="313"/>
        <end position="327"/>
    </location>
</feature>